<evidence type="ECO:0000313" key="1">
    <source>
        <dbReference type="EMBL" id="PMD39371.1"/>
    </source>
</evidence>
<gene>
    <name evidence="1" type="ORF">L207DRAFT_512459</name>
</gene>
<dbReference type="Proteomes" id="UP000235786">
    <property type="component" value="Unassembled WGS sequence"/>
</dbReference>
<dbReference type="AlphaFoldDB" id="A0A2J6RLI4"/>
<proteinExistence type="predicted"/>
<dbReference type="STRING" id="1149755.A0A2J6RLI4"/>
<accession>A0A2J6RLI4</accession>
<protein>
    <recommendedName>
        <fullName evidence="3">Transcription factor domain-containing protein</fullName>
    </recommendedName>
</protein>
<dbReference type="PANTHER" id="PTHR37540">
    <property type="entry name" value="TRANSCRIPTION FACTOR (ACR-2), PUTATIVE-RELATED-RELATED"/>
    <property type="match status" value="1"/>
</dbReference>
<dbReference type="PANTHER" id="PTHR37540:SF5">
    <property type="entry name" value="TRANSCRIPTION FACTOR DOMAIN-CONTAINING PROTEIN"/>
    <property type="match status" value="1"/>
</dbReference>
<sequence length="338" mass="37946">MHLVIANAALHLKALRPSPSREDNLVALAHVEAAMMSVNQRIPDSRQNATDEILGAILGLMCHALNSLRFDHYARHVEGFQTILDLCGGLRSIESATNIRLSLFWIEFNTCAAQDAIPRFLPPFHLIKNPYSAIHESLGRDHFEKAMQVGGISSFLTAEMLDVFSELSLLTMALRAETPQRIRWDDDNFPGFGFYPTLHKLLTMQVNPAEDDLKHGVQEMCRLGALFFLAEVRRKFGIAPVITGVQSEKLHRLFEYNGRLWDEELAHMRIWTFVMAACAADTPVDRLWAVKSLIGSESSIPGAWDKPIGVVANMWWIDEVFLAKSEGLQAEFMALSST</sequence>
<evidence type="ECO:0008006" key="3">
    <source>
        <dbReference type="Google" id="ProtNLM"/>
    </source>
</evidence>
<reference evidence="1 2" key="1">
    <citation type="submission" date="2016-04" db="EMBL/GenBank/DDBJ databases">
        <title>A degradative enzymes factory behind the ericoid mycorrhizal symbiosis.</title>
        <authorList>
            <consortium name="DOE Joint Genome Institute"/>
            <person name="Martino E."/>
            <person name="Morin E."/>
            <person name="Grelet G."/>
            <person name="Kuo A."/>
            <person name="Kohler A."/>
            <person name="Daghino S."/>
            <person name="Barry K."/>
            <person name="Choi C."/>
            <person name="Cichocki N."/>
            <person name="Clum A."/>
            <person name="Copeland A."/>
            <person name="Hainaut M."/>
            <person name="Haridas S."/>
            <person name="Labutti K."/>
            <person name="Lindquist E."/>
            <person name="Lipzen A."/>
            <person name="Khouja H.-R."/>
            <person name="Murat C."/>
            <person name="Ohm R."/>
            <person name="Olson A."/>
            <person name="Spatafora J."/>
            <person name="Veneault-Fourrey C."/>
            <person name="Henrissat B."/>
            <person name="Grigoriev I."/>
            <person name="Martin F."/>
            <person name="Perotto S."/>
        </authorList>
    </citation>
    <scope>NUCLEOTIDE SEQUENCE [LARGE SCALE GENOMIC DNA]</scope>
    <source>
        <strain evidence="1 2">F</strain>
    </source>
</reference>
<dbReference type="OrthoDB" id="4159781at2759"/>
<evidence type="ECO:0000313" key="2">
    <source>
        <dbReference type="Proteomes" id="UP000235786"/>
    </source>
</evidence>
<name>A0A2J6RLI4_HYAVF</name>
<dbReference type="EMBL" id="KZ613946">
    <property type="protein sequence ID" value="PMD39371.1"/>
    <property type="molecule type" value="Genomic_DNA"/>
</dbReference>
<keyword evidence="2" id="KW-1185">Reference proteome</keyword>
<organism evidence="1 2">
    <name type="scientific">Hyaloscypha variabilis (strain UAMH 11265 / GT02V1 / F)</name>
    <name type="common">Meliniomyces variabilis</name>
    <dbReference type="NCBI Taxonomy" id="1149755"/>
    <lineage>
        <taxon>Eukaryota</taxon>
        <taxon>Fungi</taxon>
        <taxon>Dikarya</taxon>
        <taxon>Ascomycota</taxon>
        <taxon>Pezizomycotina</taxon>
        <taxon>Leotiomycetes</taxon>
        <taxon>Helotiales</taxon>
        <taxon>Hyaloscyphaceae</taxon>
        <taxon>Hyaloscypha</taxon>
        <taxon>Hyaloscypha variabilis</taxon>
    </lineage>
</organism>